<keyword evidence="2" id="KW-1185">Reference proteome</keyword>
<gene>
    <name evidence="1" type="ORF">CLCR_06398</name>
</gene>
<accession>A0A1C1C9E9</accession>
<name>A0A1C1C9E9_9EURO</name>
<protein>
    <submittedName>
        <fullName evidence="1">Uncharacterized protein</fullName>
    </submittedName>
</protein>
<reference evidence="2" key="1">
    <citation type="submission" date="2015-07" db="EMBL/GenBank/DDBJ databases">
        <authorList>
            <person name="Teixeira M.M."/>
            <person name="Souza R.C."/>
            <person name="Almeida L.G."/>
            <person name="Vicente V.A."/>
            <person name="de Hoog S."/>
            <person name="Bocca A.L."/>
            <person name="de Almeida S.R."/>
            <person name="Vasconcelos A.T."/>
            <person name="Felipe M.S."/>
        </authorList>
    </citation>
    <scope>NUCLEOTIDE SEQUENCE [LARGE SCALE GENOMIC DNA]</scope>
    <source>
        <strain evidence="2">KSF</strain>
    </source>
</reference>
<dbReference type="AlphaFoldDB" id="A0A1C1C9E9"/>
<comment type="caution">
    <text evidence="1">The sequence shown here is derived from an EMBL/GenBank/DDBJ whole genome shotgun (WGS) entry which is preliminary data.</text>
</comment>
<evidence type="ECO:0000313" key="2">
    <source>
        <dbReference type="Proteomes" id="UP000094526"/>
    </source>
</evidence>
<sequence>MGGASWLRRLRGDMFDGEERMNVQKCKATVIAWENNENEARATSSCETKKRRLGQSTIERERIPVGQSIGRDWGSINQSKPSSILRSGLYLPENFASHSCIHCVVIHSSRRLHLSLDWRLEAVHRSCRHDACCASEPRTDLMKTAQKPLTK</sequence>
<dbReference type="EMBL" id="LGRB01000020">
    <property type="protein sequence ID" value="OCT45150.1"/>
    <property type="molecule type" value="Genomic_DNA"/>
</dbReference>
<dbReference type="VEuPathDB" id="FungiDB:CLCR_06398"/>
<proteinExistence type="predicted"/>
<organism evidence="1 2">
    <name type="scientific">Cladophialophora carrionii</name>
    <dbReference type="NCBI Taxonomy" id="86049"/>
    <lineage>
        <taxon>Eukaryota</taxon>
        <taxon>Fungi</taxon>
        <taxon>Dikarya</taxon>
        <taxon>Ascomycota</taxon>
        <taxon>Pezizomycotina</taxon>
        <taxon>Eurotiomycetes</taxon>
        <taxon>Chaetothyriomycetidae</taxon>
        <taxon>Chaetothyriales</taxon>
        <taxon>Herpotrichiellaceae</taxon>
        <taxon>Cladophialophora</taxon>
    </lineage>
</organism>
<evidence type="ECO:0000313" key="1">
    <source>
        <dbReference type="EMBL" id="OCT45150.1"/>
    </source>
</evidence>
<dbReference type="Proteomes" id="UP000094526">
    <property type="component" value="Unassembled WGS sequence"/>
</dbReference>